<evidence type="ECO:0000256" key="1">
    <source>
        <dbReference type="SAM" id="MobiDB-lite"/>
    </source>
</evidence>
<name>A0A7S1TRR9_9STRA</name>
<reference evidence="2" key="1">
    <citation type="submission" date="2021-01" db="EMBL/GenBank/DDBJ databases">
        <authorList>
            <person name="Corre E."/>
            <person name="Pelletier E."/>
            <person name="Niang G."/>
            <person name="Scheremetjew M."/>
            <person name="Finn R."/>
            <person name="Kale V."/>
            <person name="Holt S."/>
            <person name="Cochrane G."/>
            <person name="Meng A."/>
            <person name="Brown T."/>
            <person name="Cohen L."/>
        </authorList>
    </citation>
    <scope>NUCLEOTIDE SEQUENCE</scope>
    <source>
        <strain evidence="2">CCMP2877</strain>
    </source>
</reference>
<dbReference type="EMBL" id="HBGJ01005317">
    <property type="protein sequence ID" value="CAD9244898.1"/>
    <property type="molecule type" value="Transcribed_RNA"/>
</dbReference>
<dbReference type="PROSITE" id="PS50096">
    <property type="entry name" value="IQ"/>
    <property type="match status" value="1"/>
</dbReference>
<feature type="compositionally biased region" description="Basic and acidic residues" evidence="1">
    <location>
        <begin position="53"/>
        <end position="92"/>
    </location>
</feature>
<evidence type="ECO:0000313" key="2">
    <source>
        <dbReference type="EMBL" id="CAD9244898.1"/>
    </source>
</evidence>
<feature type="region of interest" description="Disordered" evidence="1">
    <location>
        <begin position="39"/>
        <end position="133"/>
    </location>
</feature>
<gene>
    <name evidence="2" type="ORF">PPAR1163_LOCUS3246</name>
</gene>
<feature type="compositionally biased region" description="Acidic residues" evidence="1">
    <location>
        <begin position="93"/>
        <end position="108"/>
    </location>
</feature>
<protein>
    <recommendedName>
        <fullName evidence="3">Tudor domain-containing protein</fullName>
    </recommendedName>
</protein>
<accession>A0A7S1TRR9</accession>
<proteinExistence type="predicted"/>
<feature type="region of interest" description="Disordered" evidence="1">
    <location>
        <begin position="1"/>
        <end position="24"/>
    </location>
</feature>
<organism evidence="2">
    <name type="scientific">Phaeomonas parva</name>
    <dbReference type="NCBI Taxonomy" id="124430"/>
    <lineage>
        <taxon>Eukaryota</taxon>
        <taxon>Sar</taxon>
        <taxon>Stramenopiles</taxon>
        <taxon>Ochrophyta</taxon>
        <taxon>Pinguiophyceae</taxon>
        <taxon>Pinguiochrysidales</taxon>
        <taxon>Pinguiochrysidaceae</taxon>
        <taxon>Phaeomonas</taxon>
    </lineage>
</organism>
<sequence length="256" mass="28091">MLLVLRSDSDGDGDDDARAYRRGDRVEARYRGKSRWYPAVITGWPGEGPEDTYDIRYDDGEKEFGVRAEFIRPQESDGRDRGPARGERKPHEDEGDDDDAESRDDDADGGGGGGAEGKKKRPPPRIRPDRLQSIVVSVDRRACALTAYIDGEPAGAWTAPVLHPADVQWSHRIYLGGGGRAEENGGVGLSRAVVTNTTASAAMAKELHLHLLLSHPTALRAAAAIQRVHRGGVVRRRVREERRRAEAEAVEEKALN</sequence>
<dbReference type="CDD" id="cd04508">
    <property type="entry name" value="Tudor_SF"/>
    <property type="match status" value="1"/>
</dbReference>
<dbReference type="AlphaFoldDB" id="A0A7S1TRR9"/>
<dbReference type="Gene3D" id="2.30.30.140">
    <property type="match status" value="1"/>
</dbReference>
<evidence type="ECO:0008006" key="3">
    <source>
        <dbReference type="Google" id="ProtNLM"/>
    </source>
</evidence>